<feature type="transmembrane region" description="Helical" evidence="8">
    <location>
        <begin position="127"/>
        <end position="148"/>
    </location>
</feature>
<dbReference type="PANTHER" id="PTHR30269:SF37">
    <property type="entry name" value="MEMBRANE TRANSPORTER PROTEIN"/>
    <property type="match status" value="1"/>
</dbReference>
<feature type="transmembrane region" description="Helical" evidence="8">
    <location>
        <begin position="195"/>
        <end position="214"/>
    </location>
</feature>
<evidence type="ECO:0000256" key="2">
    <source>
        <dbReference type="ARBA" id="ARBA00009142"/>
    </source>
</evidence>
<dbReference type="EMBL" id="CP015622">
    <property type="protein sequence ID" value="ANE03895.1"/>
    <property type="molecule type" value="Genomic_DNA"/>
</dbReference>
<dbReference type="InterPro" id="IPR002781">
    <property type="entry name" value="TM_pro_TauE-like"/>
</dbReference>
<evidence type="ECO:0000256" key="5">
    <source>
        <dbReference type="ARBA" id="ARBA00022692"/>
    </source>
</evidence>
<feature type="transmembrane region" description="Helical" evidence="8">
    <location>
        <begin position="76"/>
        <end position="107"/>
    </location>
</feature>
<protein>
    <recommendedName>
        <fullName evidence="8">Probable membrane transporter protein</fullName>
    </recommendedName>
</protein>
<feature type="transmembrane region" description="Helical" evidence="8">
    <location>
        <begin position="32"/>
        <end position="56"/>
    </location>
</feature>
<evidence type="ECO:0000256" key="1">
    <source>
        <dbReference type="ARBA" id="ARBA00004651"/>
    </source>
</evidence>
<dbReference type="Proteomes" id="UP000076929">
    <property type="component" value="Chromosome"/>
</dbReference>
<dbReference type="PANTHER" id="PTHR30269">
    <property type="entry name" value="TRANSMEMBRANE PROTEIN YFCA"/>
    <property type="match status" value="1"/>
</dbReference>
<evidence type="ECO:0000256" key="6">
    <source>
        <dbReference type="ARBA" id="ARBA00022989"/>
    </source>
</evidence>
<evidence type="ECO:0000256" key="8">
    <source>
        <dbReference type="RuleBase" id="RU363041"/>
    </source>
</evidence>
<dbReference type="AlphaFoldDB" id="A0A172QT66"/>
<dbReference type="KEGG" id="ccjz:ccrud_06490"/>
<feature type="transmembrane region" description="Helical" evidence="8">
    <location>
        <begin position="226"/>
        <end position="243"/>
    </location>
</feature>
<dbReference type="OrthoDB" id="3872971at2"/>
<reference evidence="9 10" key="1">
    <citation type="submission" date="2016-05" db="EMBL/GenBank/DDBJ databases">
        <title>Complete genome sequence of Corynebacterium crudilactis, a new Corynebacterium species isolated from raw cow's milk.</title>
        <authorList>
            <person name="Christian R."/>
            <person name="Zimmermann J."/>
            <person name="Lipski A."/>
            <person name="Kalinowski J."/>
        </authorList>
    </citation>
    <scope>NUCLEOTIDE SEQUENCE [LARGE SCALE GENOMIC DNA]</scope>
    <source>
        <strain evidence="9 10">JZ16</strain>
    </source>
</reference>
<organism evidence="9 10">
    <name type="scientific">Corynebacterium crudilactis</name>
    <dbReference type="NCBI Taxonomy" id="1652495"/>
    <lineage>
        <taxon>Bacteria</taxon>
        <taxon>Bacillati</taxon>
        <taxon>Actinomycetota</taxon>
        <taxon>Actinomycetes</taxon>
        <taxon>Mycobacteriales</taxon>
        <taxon>Corynebacteriaceae</taxon>
        <taxon>Corynebacterium</taxon>
    </lineage>
</organism>
<sequence>MLDLVSIGAIVFFGATLQRVSGLGLGLVAGPVLAVILGPIEGIFVVNVISTVNALLNTLSTRSAVDWKKTKLIGGVLIFGSIPAAVLLNLVPVAAILSLVGVLLIIALGVVTFAQDKVPQVTGRLPAVLAGVGAGFMNTLTGAAGPVLTVYGQASRWEQRSFSASLQPLFLIAGAISVAVKIVLGTATLSHTSIWVWPLSAVAMILGIFMGSWLSKHISKAVARKFALLVALAGSISVLYKGITGLMS</sequence>
<evidence type="ECO:0000256" key="4">
    <source>
        <dbReference type="ARBA" id="ARBA00022475"/>
    </source>
</evidence>
<dbReference type="GO" id="GO:0005886">
    <property type="term" value="C:plasma membrane"/>
    <property type="evidence" value="ECO:0007669"/>
    <property type="project" value="UniProtKB-SubCell"/>
</dbReference>
<comment type="subcellular location">
    <subcellularLocation>
        <location evidence="1 8">Cell membrane</location>
        <topology evidence="1 8">Multi-pass membrane protein</topology>
    </subcellularLocation>
</comment>
<comment type="similarity">
    <text evidence="2 8">Belongs to the 4-toluene sulfonate uptake permease (TSUP) (TC 2.A.102) family.</text>
</comment>
<feature type="transmembrane region" description="Helical" evidence="8">
    <location>
        <begin position="169"/>
        <end position="189"/>
    </location>
</feature>
<keyword evidence="10" id="KW-1185">Reference proteome</keyword>
<name>A0A172QT66_9CORY</name>
<evidence type="ECO:0000256" key="7">
    <source>
        <dbReference type="ARBA" id="ARBA00023136"/>
    </source>
</evidence>
<dbReference type="InterPro" id="IPR052017">
    <property type="entry name" value="TSUP"/>
</dbReference>
<dbReference type="Pfam" id="PF01925">
    <property type="entry name" value="TauE"/>
    <property type="match status" value="1"/>
</dbReference>
<evidence type="ECO:0000313" key="9">
    <source>
        <dbReference type="EMBL" id="ANE03895.1"/>
    </source>
</evidence>
<dbReference type="RefSeq" id="WP_066565396.1">
    <property type="nucleotide sequence ID" value="NZ_CP015622.1"/>
</dbReference>
<evidence type="ECO:0000256" key="3">
    <source>
        <dbReference type="ARBA" id="ARBA00022448"/>
    </source>
</evidence>
<accession>A0A172QT66</accession>
<evidence type="ECO:0000313" key="10">
    <source>
        <dbReference type="Proteomes" id="UP000076929"/>
    </source>
</evidence>
<proteinExistence type="inferred from homology"/>
<keyword evidence="7 8" id="KW-0472">Membrane</keyword>
<keyword evidence="4 8" id="KW-1003">Cell membrane</keyword>
<dbReference type="STRING" id="1652495.ccrud_06490"/>
<keyword evidence="5 8" id="KW-0812">Transmembrane</keyword>
<gene>
    <name evidence="9" type="ORF">ccrud_06490</name>
</gene>
<keyword evidence="6 8" id="KW-1133">Transmembrane helix</keyword>
<keyword evidence="3" id="KW-0813">Transport</keyword>